<dbReference type="PANTHER" id="PTHR30522:SF0">
    <property type="entry name" value="NUCLEOSIDE TRIPHOSPHATE PYROPHOSPHOHYDROLASE"/>
    <property type="match status" value="1"/>
</dbReference>
<proteinExistence type="predicted"/>
<dbReference type="GO" id="GO:0046081">
    <property type="term" value="P:dUTP catabolic process"/>
    <property type="evidence" value="ECO:0007669"/>
    <property type="project" value="TreeGrafter"/>
</dbReference>
<accession>A0A7G5FII9</accession>
<dbReference type="SUPFAM" id="SSF101386">
    <property type="entry name" value="all-alpha NTP pyrophosphatases"/>
    <property type="match status" value="1"/>
</dbReference>
<dbReference type="InterPro" id="IPR004518">
    <property type="entry name" value="MazG-like_dom"/>
</dbReference>
<evidence type="ECO:0000313" key="2">
    <source>
        <dbReference type="EMBL" id="QMV86430.1"/>
    </source>
</evidence>
<dbReference type="Gene3D" id="1.10.287.1080">
    <property type="entry name" value="MazG-like"/>
    <property type="match status" value="1"/>
</dbReference>
<dbReference type="Proteomes" id="UP000515570">
    <property type="component" value="Chromosome"/>
</dbReference>
<dbReference type="InterPro" id="IPR011551">
    <property type="entry name" value="NTP_PyrPHydrolase_MazG"/>
</dbReference>
<evidence type="ECO:0000259" key="1">
    <source>
        <dbReference type="Pfam" id="PF03819"/>
    </source>
</evidence>
<evidence type="ECO:0000313" key="3">
    <source>
        <dbReference type="Proteomes" id="UP000515570"/>
    </source>
</evidence>
<dbReference type="PANTHER" id="PTHR30522">
    <property type="entry name" value="NUCLEOSIDE TRIPHOSPHATE PYROPHOSPHOHYDROLASE"/>
    <property type="match status" value="1"/>
</dbReference>
<name>A0A7G5FII9_9CORY</name>
<dbReference type="Pfam" id="PF03819">
    <property type="entry name" value="MazG"/>
    <property type="match status" value="1"/>
</dbReference>
<sequence length="123" mass="14070">MAQALRVGEWERSMTHETLLPYLREEAAEFADAVAKWSRTQDGATETELLNELSDLLLQVLFHAELARRRGSFDLDDVAAAFVSKMHSRAPYLFDGGDDVITIAEQERFWEEGKRREKGIGQR</sequence>
<dbReference type="GO" id="GO:0046061">
    <property type="term" value="P:dATP catabolic process"/>
    <property type="evidence" value="ECO:0007669"/>
    <property type="project" value="TreeGrafter"/>
</dbReference>
<dbReference type="GO" id="GO:0046076">
    <property type="term" value="P:dTTP catabolic process"/>
    <property type="evidence" value="ECO:0007669"/>
    <property type="project" value="TreeGrafter"/>
</dbReference>
<keyword evidence="3" id="KW-1185">Reference proteome</keyword>
<dbReference type="GO" id="GO:0046052">
    <property type="term" value="P:UTP catabolic process"/>
    <property type="evidence" value="ECO:0007669"/>
    <property type="project" value="TreeGrafter"/>
</dbReference>
<gene>
    <name evidence="2" type="ORF">HW450_03000</name>
</gene>
<dbReference type="GO" id="GO:0006203">
    <property type="term" value="P:dGTP catabolic process"/>
    <property type="evidence" value="ECO:0007669"/>
    <property type="project" value="TreeGrafter"/>
</dbReference>
<organism evidence="2 3">
    <name type="scientific">Corynebacterium hindlerae</name>
    <dbReference type="NCBI Taxonomy" id="699041"/>
    <lineage>
        <taxon>Bacteria</taxon>
        <taxon>Bacillati</taxon>
        <taxon>Actinomycetota</taxon>
        <taxon>Actinomycetes</taxon>
        <taxon>Mycobacteriales</taxon>
        <taxon>Corynebacteriaceae</taxon>
        <taxon>Corynebacterium</taxon>
    </lineage>
</organism>
<dbReference type="GO" id="GO:0047429">
    <property type="term" value="F:nucleoside triphosphate diphosphatase activity"/>
    <property type="evidence" value="ECO:0007669"/>
    <property type="project" value="TreeGrafter"/>
</dbReference>
<dbReference type="EMBL" id="CP059833">
    <property type="protein sequence ID" value="QMV86430.1"/>
    <property type="molecule type" value="Genomic_DNA"/>
</dbReference>
<feature type="domain" description="NTP pyrophosphohydrolase MazG-like" evidence="1">
    <location>
        <begin position="15"/>
        <end position="94"/>
    </location>
</feature>
<dbReference type="GO" id="GO:0046047">
    <property type="term" value="P:TTP catabolic process"/>
    <property type="evidence" value="ECO:0007669"/>
    <property type="project" value="TreeGrafter"/>
</dbReference>
<reference evidence="2 3" key="1">
    <citation type="submission" date="2020-07" db="EMBL/GenBank/DDBJ databases">
        <title>non toxigenic Corynebacterium sp. nov from a clinical source.</title>
        <authorList>
            <person name="Bernier A.-M."/>
            <person name="Bernard K."/>
        </authorList>
    </citation>
    <scope>NUCLEOTIDE SEQUENCE [LARGE SCALE GENOMIC DNA]</scope>
    <source>
        <strain evidence="3">NML 93-0612</strain>
    </source>
</reference>
<dbReference type="AlphaFoldDB" id="A0A7G5FII9"/>
<protein>
    <recommendedName>
        <fullName evidence="1">NTP pyrophosphohydrolase MazG-like domain-containing protein</fullName>
    </recommendedName>
</protein>